<reference evidence="1" key="1">
    <citation type="journal article" date="2017" name="Nature">
        <title>The sunflower genome provides insights into oil metabolism, flowering and Asterid evolution.</title>
        <authorList>
            <person name="Badouin H."/>
            <person name="Gouzy J."/>
            <person name="Grassa C.J."/>
            <person name="Murat F."/>
            <person name="Staton S.E."/>
            <person name="Cottret L."/>
            <person name="Lelandais-Briere C."/>
            <person name="Owens G.L."/>
            <person name="Carrere S."/>
            <person name="Mayjonade B."/>
            <person name="Legrand L."/>
            <person name="Gill N."/>
            <person name="Kane N.C."/>
            <person name="Bowers J.E."/>
            <person name="Hubner S."/>
            <person name="Bellec A."/>
            <person name="Berard A."/>
            <person name="Berges H."/>
            <person name="Blanchet N."/>
            <person name="Boniface M.C."/>
            <person name="Brunel D."/>
            <person name="Catrice O."/>
            <person name="Chaidir N."/>
            <person name="Claudel C."/>
            <person name="Donnadieu C."/>
            <person name="Faraut T."/>
            <person name="Fievet G."/>
            <person name="Helmstetter N."/>
            <person name="King M."/>
            <person name="Knapp S.J."/>
            <person name="Lai Z."/>
            <person name="Le Paslier M.C."/>
            <person name="Lippi Y."/>
            <person name="Lorenzon L."/>
            <person name="Mandel J.R."/>
            <person name="Marage G."/>
            <person name="Marchand G."/>
            <person name="Marquand E."/>
            <person name="Bret-Mestries E."/>
            <person name="Morien E."/>
            <person name="Nambeesan S."/>
            <person name="Nguyen T."/>
            <person name="Pegot-Espagnet P."/>
            <person name="Pouilly N."/>
            <person name="Raftis F."/>
            <person name="Sallet E."/>
            <person name="Schiex T."/>
            <person name="Thomas J."/>
            <person name="Vandecasteele C."/>
            <person name="Vares D."/>
            <person name="Vear F."/>
            <person name="Vautrin S."/>
            <person name="Crespi M."/>
            <person name="Mangin B."/>
            <person name="Burke J.M."/>
            <person name="Salse J."/>
            <person name="Munos S."/>
            <person name="Vincourt P."/>
            <person name="Rieseberg L.H."/>
            <person name="Langlade N.B."/>
        </authorList>
    </citation>
    <scope>NUCLEOTIDE SEQUENCE</scope>
    <source>
        <tissue evidence="1">Leaves</tissue>
    </source>
</reference>
<organism evidence="1 2">
    <name type="scientific">Helianthus annuus</name>
    <name type="common">Common sunflower</name>
    <dbReference type="NCBI Taxonomy" id="4232"/>
    <lineage>
        <taxon>Eukaryota</taxon>
        <taxon>Viridiplantae</taxon>
        <taxon>Streptophyta</taxon>
        <taxon>Embryophyta</taxon>
        <taxon>Tracheophyta</taxon>
        <taxon>Spermatophyta</taxon>
        <taxon>Magnoliopsida</taxon>
        <taxon>eudicotyledons</taxon>
        <taxon>Gunneridae</taxon>
        <taxon>Pentapetalae</taxon>
        <taxon>asterids</taxon>
        <taxon>campanulids</taxon>
        <taxon>Asterales</taxon>
        <taxon>Asteraceae</taxon>
        <taxon>Asteroideae</taxon>
        <taxon>Heliantheae alliance</taxon>
        <taxon>Heliantheae</taxon>
        <taxon>Helianthus</taxon>
    </lineage>
</organism>
<accession>A0A9K3NV13</accession>
<keyword evidence="2" id="KW-1185">Reference proteome</keyword>
<proteinExistence type="predicted"/>
<evidence type="ECO:0000313" key="1">
    <source>
        <dbReference type="EMBL" id="KAF5814327.1"/>
    </source>
</evidence>
<gene>
    <name evidence="1" type="ORF">HanXRQr2_Chr03g0109811</name>
</gene>
<protein>
    <submittedName>
        <fullName evidence="1">Uncharacterized protein</fullName>
    </submittedName>
</protein>
<comment type="caution">
    <text evidence="1">The sequence shown here is derived from an EMBL/GenBank/DDBJ whole genome shotgun (WGS) entry which is preliminary data.</text>
</comment>
<evidence type="ECO:0000313" key="2">
    <source>
        <dbReference type="Proteomes" id="UP000215914"/>
    </source>
</evidence>
<dbReference type="Gramene" id="mRNA:HanXRQr2_Chr03g0109811">
    <property type="protein sequence ID" value="mRNA:HanXRQr2_Chr03g0109811"/>
    <property type="gene ID" value="HanXRQr2_Chr03g0109811"/>
</dbReference>
<dbReference type="AlphaFoldDB" id="A0A9K3NV13"/>
<dbReference type="Proteomes" id="UP000215914">
    <property type="component" value="Unassembled WGS sequence"/>
</dbReference>
<dbReference type="EMBL" id="MNCJ02000318">
    <property type="protein sequence ID" value="KAF5814327.1"/>
    <property type="molecule type" value="Genomic_DNA"/>
</dbReference>
<sequence length="50" mass="6079">MNRESVVIQLRELFTRPICFLIFHERRSRSSEKHKPSHGVRVFISNQWIL</sequence>
<name>A0A9K3NV13_HELAN</name>
<reference evidence="1" key="2">
    <citation type="submission" date="2020-06" db="EMBL/GenBank/DDBJ databases">
        <title>Helianthus annuus Genome sequencing and assembly Release 2.</title>
        <authorList>
            <person name="Gouzy J."/>
            <person name="Langlade N."/>
            <person name="Munos S."/>
        </authorList>
    </citation>
    <scope>NUCLEOTIDE SEQUENCE</scope>
    <source>
        <tissue evidence="1">Leaves</tissue>
    </source>
</reference>